<dbReference type="Proteomes" id="UP000095281">
    <property type="component" value="Unplaced"/>
</dbReference>
<reference evidence="2" key="1">
    <citation type="submission" date="2016-11" db="UniProtKB">
        <authorList>
            <consortium name="WormBaseParasite"/>
        </authorList>
    </citation>
    <scope>IDENTIFICATION</scope>
</reference>
<sequence>MSQISNITTTTDQQKYLAVLNELNSFPCSQSYWARKSRMLTLESEFGPLDFKLLEFDISLKFNNAKDLSFNAQKIFQLDKSEKVRQRINQLFSVLLDGNSDKNFSCELVGELNMDILQEMFFFAFPEQRNSTKGSLQVYLTFACNQPKSLFNVATKLFAYYLGASGEFQLDKITKEGKEEGITAMDAVLFRLFDSLIQSKFGDLSLHNITQIFQIILKNCFADSIGRIPKDFYNRPNISILSKLEHPSNCWHFCLPILSHILQQRGHSNLSKILEPFPLNNEKIGEKLEEILINQEIVKQLMENSEFVKFVIYWLIANLKEIQK</sequence>
<evidence type="ECO:0000313" key="2">
    <source>
        <dbReference type="WBParaSite" id="MhA1_Contig2360.frz3.gene5"/>
    </source>
</evidence>
<evidence type="ECO:0000313" key="1">
    <source>
        <dbReference type="Proteomes" id="UP000095281"/>
    </source>
</evidence>
<name>A0A1I8BGZ2_MELHA</name>
<dbReference type="AlphaFoldDB" id="A0A1I8BGZ2"/>
<keyword evidence="1" id="KW-1185">Reference proteome</keyword>
<accession>A0A1I8BGZ2</accession>
<protein>
    <submittedName>
        <fullName evidence="2">Uncharacterized protein</fullName>
    </submittedName>
</protein>
<dbReference type="WBParaSite" id="MhA1_Contig2360.frz3.gene5">
    <property type="protein sequence ID" value="MhA1_Contig2360.frz3.gene5"/>
    <property type="gene ID" value="MhA1_Contig2360.frz3.gene5"/>
</dbReference>
<proteinExistence type="predicted"/>
<organism evidence="1 2">
    <name type="scientific">Meloidogyne hapla</name>
    <name type="common">Root-knot nematode worm</name>
    <dbReference type="NCBI Taxonomy" id="6305"/>
    <lineage>
        <taxon>Eukaryota</taxon>
        <taxon>Metazoa</taxon>
        <taxon>Ecdysozoa</taxon>
        <taxon>Nematoda</taxon>
        <taxon>Chromadorea</taxon>
        <taxon>Rhabditida</taxon>
        <taxon>Tylenchina</taxon>
        <taxon>Tylenchomorpha</taxon>
        <taxon>Tylenchoidea</taxon>
        <taxon>Meloidogynidae</taxon>
        <taxon>Meloidogyninae</taxon>
        <taxon>Meloidogyne</taxon>
    </lineage>
</organism>